<evidence type="ECO:0000313" key="12">
    <source>
        <dbReference type="Proteomes" id="UP000000322"/>
    </source>
</evidence>
<dbReference type="InterPro" id="IPR023271">
    <property type="entry name" value="Aquaporin-like"/>
</dbReference>
<feature type="transmembrane region" description="Helical" evidence="10">
    <location>
        <begin position="279"/>
        <end position="301"/>
    </location>
</feature>
<dbReference type="EMBL" id="CP001819">
    <property type="protein sequence ID" value="ACZ22710.1"/>
    <property type="molecule type" value="Genomic_DNA"/>
</dbReference>
<evidence type="ECO:0000256" key="3">
    <source>
        <dbReference type="ARBA" id="ARBA00022448"/>
    </source>
</evidence>
<keyword evidence="12" id="KW-1185">Reference proteome</keyword>
<feature type="transmembrane region" description="Helical" evidence="10">
    <location>
        <begin position="74"/>
        <end position="96"/>
    </location>
</feature>
<keyword evidence="6 10" id="KW-1133">Transmembrane helix</keyword>
<reference evidence="11 12" key="1">
    <citation type="journal article" date="2009" name="Stand. Genomic Sci.">
        <title>Complete genome sequence of Sanguibacter keddieii type strain (ST-74).</title>
        <authorList>
            <person name="Ivanova N."/>
            <person name="Sikorski J."/>
            <person name="Sims D."/>
            <person name="Brettin T."/>
            <person name="Detter J.C."/>
            <person name="Han C."/>
            <person name="Lapidus A."/>
            <person name="Copeland A."/>
            <person name="Glavina Del Rio T."/>
            <person name="Nolan M."/>
            <person name="Chen F."/>
            <person name="Lucas S."/>
            <person name="Tice H."/>
            <person name="Cheng J.F."/>
            <person name="Bruce D."/>
            <person name="Goodwin L."/>
            <person name="Pitluck S."/>
            <person name="Pati A."/>
            <person name="Mavromatis K."/>
            <person name="Chen A."/>
            <person name="Palaniappan K."/>
            <person name="D'haeseleer P."/>
            <person name="Chain P."/>
            <person name="Bristow J."/>
            <person name="Eisen J.A."/>
            <person name="Markowitz V."/>
            <person name="Hugenholtz P."/>
            <person name="Goker M."/>
            <person name="Pukall R."/>
            <person name="Klenk H.P."/>
            <person name="Kyrpides N.C."/>
        </authorList>
    </citation>
    <scope>NUCLEOTIDE SEQUENCE [LARGE SCALE GENOMIC DNA]</scope>
    <source>
        <strain evidence="12">ATCC 51767 / DSM 10542 / NCFB 3025 / ST-74</strain>
    </source>
</reference>
<feature type="transmembrane region" description="Helical" evidence="10">
    <location>
        <begin position="117"/>
        <end position="137"/>
    </location>
</feature>
<evidence type="ECO:0000256" key="2">
    <source>
        <dbReference type="ARBA" id="ARBA00006175"/>
    </source>
</evidence>
<dbReference type="HOGENOM" id="CLU_610968_0_0_11"/>
<evidence type="ECO:0000256" key="4">
    <source>
        <dbReference type="ARBA" id="ARBA00022475"/>
    </source>
</evidence>
<evidence type="ECO:0000256" key="1">
    <source>
        <dbReference type="ARBA" id="ARBA00004651"/>
    </source>
</evidence>
<organism evidence="11 12">
    <name type="scientific">Sanguibacter keddieii (strain ATCC 51767 / DSM 10542 / NCFB 3025 / ST-74)</name>
    <dbReference type="NCBI Taxonomy" id="446469"/>
    <lineage>
        <taxon>Bacteria</taxon>
        <taxon>Bacillati</taxon>
        <taxon>Actinomycetota</taxon>
        <taxon>Actinomycetes</taxon>
        <taxon>Micrococcales</taxon>
        <taxon>Sanguibacteraceae</taxon>
        <taxon>Sanguibacter</taxon>
    </lineage>
</organism>
<keyword evidence="5 8" id="KW-0812">Transmembrane</keyword>
<dbReference type="PANTHER" id="PTHR19139:SF199">
    <property type="entry name" value="MIP17260P"/>
    <property type="match status" value="1"/>
</dbReference>
<evidence type="ECO:0000256" key="5">
    <source>
        <dbReference type="ARBA" id="ARBA00022692"/>
    </source>
</evidence>
<evidence type="ECO:0000256" key="6">
    <source>
        <dbReference type="ARBA" id="ARBA00022989"/>
    </source>
</evidence>
<dbReference type="KEGG" id="ske:Sked_28080"/>
<comment type="subcellular location">
    <subcellularLocation>
        <location evidence="1">Cell membrane</location>
        <topology evidence="1">Multi-pass membrane protein</topology>
    </subcellularLocation>
</comment>
<keyword evidence="3 8" id="KW-0813">Transport</keyword>
<evidence type="ECO:0000256" key="9">
    <source>
        <dbReference type="SAM" id="MobiDB-lite"/>
    </source>
</evidence>
<dbReference type="Gene3D" id="1.20.1080.10">
    <property type="entry name" value="Glycerol uptake facilitator protein"/>
    <property type="match status" value="1"/>
</dbReference>
<dbReference type="InterPro" id="IPR034294">
    <property type="entry name" value="Aquaporin_transptr"/>
</dbReference>
<evidence type="ECO:0000256" key="7">
    <source>
        <dbReference type="ARBA" id="ARBA00023136"/>
    </source>
</evidence>
<dbReference type="GO" id="GO:0005886">
    <property type="term" value="C:plasma membrane"/>
    <property type="evidence" value="ECO:0007669"/>
    <property type="project" value="UniProtKB-SubCell"/>
</dbReference>
<dbReference type="PROSITE" id="PS00221">
    <property type="entry name" value="MIP"/>
    <property type="match status" value="1"/>
</dbReference>
<evidence type="ECO:0000313" key="11">
    <source>
        <dbReference type="EMBL" id="ACZ22710.1"/>
    </source>
</evidence>
<proteinExistence type="inferred from homology"/>
<dbReference type="PRINTS" id="PR00783">
    <property type="entry name" value="MINTRINSICP"/>
</dbReference>
<feature type="transmembrane region" description="Helical" evidence="10">
    <location>
        <begin position="212"/>
        <end position="230"/>
    </location>
</feature>
<dbReference type="PANTHER" id="PTHR19139">
    <property type="entry name" value="AQUAPORIN TRANSPORTER"/>
    <property type="match status" value="1"/>
</dbReference>
<dbReference type="OrthoDB" id="9807293at2"/>
<comment type="similarity">
    <text evidence="2 8">Belongs to the MIP/aquaporin (TC 1.A.8) family.</text>
</comment>
<keyword evidence="7 10" id="KW-0472">Membrane</keyword>
<dbReference type="SUPFAM" id="SSF81338">
    <property type="entry name" value="Aquaporin-like"/>
    <property type="match status" value="1"/>
</dbReference>
<dbReference type="GO" id="GO:0015250">
    <property type="term" value="F:water channel activity"/>
    <property type="evidence" value="ECO:0007669"/>
    <property type="project" value="TreeGrafter"/>
</dbReference>
<dbReference type="Proteomes" id="UP000000322">
    <property type="component" value="Chromosome"/>
</dbReference>
<feature type="region of interest" description="Disordered" evidence="9">
    <location>
        <begin position="328"/>
        <end position="448"/>
    </location>
</feature>
<evidence type="ECO:0000256" key="10">
    <source>
        <dbReference type="SAM" id="Phobius"/>
    </source>
</evidence>
<dbReference type="RefSeq" id="WP_012867779.1">
    <property type="nucleotide sequence ID" value="NC_013521.1"/>
</dbReference>
<feature type="transmembrane region" description="Helical" evidence="10">
    <location>
        <begin position="242"/>
        <end position="259"/>
    </location>
</feature>
<feature type="transmembrane region" description="Helical" evidence="10">
    <location>
        <begin position="38"/>
        <end position="62"/>
    </location>
</feature>
<dbReference type="InterPro" id="IPR000425">
    <property type="entry name" value="MIP"/>
</dbReference>
<dbReference type="eggNOG" id="COG0580">
    <property type="taxonomic scope" value="Bacteria"/>
</dbReference>
<protein>
    <submittedName>
        <fullName evidence="11">Permease, glycerol uptake facilitator</fullName>
    </submittedName>
</protein>
<name>D1BB09_SANKS</name>
<sequence length="448" mass="45691">MSHDAHAPTTITETVTVQTAVDDPAATTTTTTAPRTSLLAVAGAELFGTFLFVFVGLGAALYATTQGLSTFEVALAYGIALMGALAAVGHVSGGHFNPAVTLGSTLAGRTSWKRLPAYWGAQLVGAVAGAAALFAALPASFASESSGFATLRDFFSTTANGYGVHSAAYRSAETAFYAPYLAQGFPRDQVDEAIAAGQLAAPTLPTFDTVEVVIFEVVLTALFVGVFLAVTDRRVRSRMVPVVLGLSFAALLLVATPMSNGSLNPARSVAAAVFSDGWAFSQLWVFLVAPLAGAAIAALFYRGFASGPTALSVAVATGMRDEIAVEEEAADAEARDELFDRSARTAGTTSTTGTTGKDDADQVGSTDEDDEVAGSAETAESSETRSDDVAPPAATEKFAPKTTAKGSAKDSSTTSDKAEADGPEDAADAAGTDSTDDTRPTGGSPKTT</sequence>
<feature type="compositionally biased region" description="Basic and acidic residues" evidence="9">
    <location>
        <begin position="332"/>
        <end position="343"/>
    </location>
</feature>
<gene>
    <name evidence="11" type="ordered locus">Sked_28080</name>
</gene>
<dbReference type="AlphaFoldDB" id="D1BB09"/>
<keyword evidence="4" id="KW-1003">Cell membrane</keyword>
<evidence type="ECO:0000256" key="8">
    <source>
        <dbReference type="RuleBase" id="RU000477"/>
    </source>
</evidence>
<accession>D1BB09</accession>
<dbReference type="Pfam" id="PF00230">
    <property type="entry name" value="MIP"/>
    <property type="match status" value="1"/>
</dbReference>
<dbReference type="InterPro" id="IPR022357">
    <property type="entry name" value="MIP_CS"/>
</dbReference>
<dbReference type="STRING" id="446469.Sked_28080"/>
<feature type="compositionally biased region" description="Low complexity" evidence="9">
    <location>
        <begin position="344"/>
        <end position="355"/>
    </location>
</feature>